<dbReference type="SUPFAM" id="SSF50104">
    <property type="entry name" value="Translation proteins SH3-like domain"/>
    <property type="match status" value="1"/>
</dbReference>
<keyword evidence="9" id="KW-1185">Reference proteome</keyword>
<dbReference type="InterPro" id="IPR005824">
    <property type="entry name" value="KOW"/>
</dbReference>
<evidence type="ECO:0000313" key="9">
    <source>
        <dbReference type="Proteomes" id="UP001165060"/>
    </source>
</evidence>
<evidence type="ECO:0000256" key="5">
    <source>
        <dbReference type="ARBA" id="ARBA00022980"/>
    </source>
</evidence>
<dbReference type="CDD" id="cd06090">
    <property type="entry name" value="KOW_RPL27"/>
    <property type="match status" value="1"/>
</dbReference>
<keyword evidence="6" id="KW-0687">Ribonucleoprotein</keyword>
<dbReference type="Proteomes" id="UP001165060">
    <property type="component" value="Unassembled WGS sequence"/>
</dbReference>
<evidence type="ECO:0000259" key="7">
    <source>
        <dbReference type="SMART" id="SM00739"/>
    </source>
</evidence>
<evidence type="ECO:0000313" key="8">
    <source>
        <dbReference type="EMBL" id="GMI33942.1"/>
    </source>
</evidence>
<dbReference type="InterPro" id="IPR038655">
    <property type="entry name" value="Ribosomal_eL27_sf"/>
</dbReference>
<comment type="similarity">
    <text evidence="2">Belongs to the eukaryotic ribosomal protein eL27 family.</text>
</comment>
<dbReference type="Gene3D" id="2.30.30.770">
    <property type="match status" value="1"/>
</dbReference>
<keyword evidence="3" id="KW-0150">Chloroplast</keyword>
<sequence>MGIIKSGKVVIVLGGRFAGKKAVVVRTYDEGSSDKKFGHALVAGIERNPRKVTKSMSKTKVAKRSKVKPFLKHVNYNHLMPTRYSVDMDLKKMVEEGDVKEDAGTVKKELKKVFEERYLNRSASKSEKKGIGNAYFFNRLRF</sequence>
<dbReference type="PANTHER" id="PTHR10497">
    <property type="entry name" value="60S RIBOSOMAL PROTEIN L27"/>
    <property type="match status" value="1"/>
</dbReference>
<proteinExistence type="inferred from homology"/>
<evidence type="ECO:0000256" key="3">
    <source>
        <dbReference type="ARBA" id="ARBA00022528"/>
    </source>
</evidence>
<keyword evidence="4" id="KW-0934">Plastid</keyword>
<protein>
    <recommendedName>
        <fullName evidence="7">KOW domain-containing protein</fullName>
    </recommendedName>
</protein>
<name>A0ABQ6MWC8_9STRA</name>
<evidence type="ECO:0000256" key="4">
    <source>
        <dbReference type="ARBA" id="ARBA00022640"/>
    </source>
</evidence>
<evidence type="ECO:0000256" key="2">
    <source>
        <dbReference type="ARBA" id="ARBA00009124"/>
    </source>
</evidence>
<reference evidence="8 9" key="1">
    <citation type="journal article" date="2023" name="Commun. Biol.">
        <title>Genome analysis of Parmales, the sister group of diatoms, reveals the evolutionary specialization of diatoms from phago-mixotrophs to photoautotrophs.</title>
        <authorList>
            <person name="Ban H."/>
            <person name="Sato S."/>
            <person name="Yoshikawa S."/>
            <person name="Yamada K."/>
            <person name="Nakamura Y."/>
            <person name="Ichinomiya M."/>
            <person name="Sato N."/>
            <person name="Blanc-Mathieu R."/>
            <person name="Endo H."/>
            <person name="Kuwata A."/>
            <person name="Ogata H."/>
        </authorList>
    </citation>
    <scope>NUCLEOTIDE SEQUENCE [LARGE SCALE GENOMIC DNA]</scope>
</reference>
<dbReference type="InterPro" id="IPR008991">
    <property type="entry name" value="Translation_prot_SH3-like_sf"/>
</dbReference>
<dbReference type="SMART" id="SM00739">
    <property type="entry name" value="KOW"/>
    <property type="match status" value="1"/>
</dbReference>
<organism evidence="8 9">
    <name type="scientific">Tetraparma gracilis</name>
    <dbReference type="NCBI Taxonomy" id="2962635"/>
    <lineage>
        <taxon>Eukaryota</taxon>
        <taxon>Sar</taxon>
        <taxon>Stramenopiles</taxon>
        <taxon>Ochrophyta</taxon>
        <taxon>Bolidophyceae</taxon>
        <taxon>Parmales</taxon>
        <taxon>Triparmaceae</taxon>
        <taxon>Tetraparma</taxon>
    </lineage>
</organism>
<feature type="domain" description="KOW" evidence="7">
    <location>
        <begin position="3"/>
        <end position="30"/>
    </location>
</feature>
<dbReference type="InterPro" id="IPR001141">
    <property type="entry name" value="Ribosomal_eL27"/>
</dbReference>
<keyword evidence="5" id="KW-0689">Ribosomal protein</keyword>
<evidence type="ECO:0000256" key="1">
    <source>
        <dbReference type="ARBA" id="ARBA00004229"/>
    </source>
</evidence>
<accession>A0ABQ6MWC8</accession>
<comment type="subcellular location">
    <subcellularLocation>
        <location evidence="1">Plastid</location>
        <location evidence="1">Chloroplast</location>
    </subcellularLocation>
</comment>
<dbReference type="Pfam" id="PF01777">
    <property type="entry name" value="Ribosomal_L27e"/>
    <property type="match status" value="1"/>
</dbReference>
<dbReference type="EMBL" id="BRYB01003275">
    <property type="protein sequence ID" value="GMI33942.1"/>
    <property type="molecule type" value="Genomic_DNA"/>
</dbReference>
<dbReference type="InterPro" id="IPR041991">
    <property type="entry name" value="Ribosomal_eL27_KOW"/>
</dbReference>
<gene>
    <name evidence="8" type="ORF">TeGR_g14785</name>
</gene>
<dbReference type="Pfam" id="PF00467">
    <property type="entry name" value="KOW"/>
    <property type="match status" value="1"/>
</dbReference>
<comment type="caution">
    <text evidence="8">The sequence shown here is derived from an EMBL/GenBank/DDBJ whole genome shotgun (WGS) entry which is preliminary data.</text>
</comment>
<evidence type="ECO:0000256" key="6">
    <source>
        <dbReference type="ARBA" id="ARBA00023274"/>
    </source>
</evidence>